<dbReference type="EMBL" id="BAAAPM010000003">
    <property type="protein sequence ID" value="GAA1724179.1"/>
    <property type="molecule type" value="Genomic_DNA"/>
</dbReference>
<evidence type="ECO:0000313" key="2">
    <source>
        <dbReference type="EMBL" id="GAA1724179.1"/>
    </source>
</evidence>
<proteinExistence type="predicted"/>
<feature type="chain" id="PRO_5046768215" evidence="1">
    <location>
        <begin position="30"/>
        <end position="142"/>
    </location>
</feature>
<sequence length="142" mass="14329">MSPHPARWSRPTALAAAALLLAACGPDSPAEQGPSGPACQDLAAYGDALTDLAGAIGPDATVDDVRAAREQADAARNEVVDSLAAVAKNDLDEVNQAWDALETAFAQISDDATLAEAAASLKDEAQGVVQATEGLAADLDCT</sequence>
<organism evidence="2 3">
    <name type="scientific">Isoptericola hypogeus</name>
    <dbReference type="NCBI Taxonomy" id="300179"/>
    <lineage>
        <taxon>Bacteria</taxon>
        <taxon>Bacillati</taxon>
        <taxon>Actinomycetota</taxon>
        <taxon>Actinomycetes</taxon>
        <taxon>Micrococcales</taxon>
        <taxon>Promicromonosporaceae</taxon>
        <taxon>Isoptericola</taxon>
    </lineage>
</organism>
<dbReference type="PROSITE" id="PS51257">
    <property type="entry name" value="PROKAR_LIPOPROTEIN"/>
    <property type="match status" value="1"/>
</dbReference>
<evidence type="ECO:0000313" key="3">
    <source>
        <dbReference type="Proteomes" id="UP001501138"/>
    </source>
</evidence>
<keyword evidence="1" id="KW-0732">Signal</keyword>
<comment type="caution">
    <text evidence="2">The sequence shown here is derived from an EMBL/GenBank/DDBJ whole genome shotgun (WGS) entry which is preliminary data.</text>
</comment>
<name>A0ABP4VIP8_9MICO</name>
<dbReference type="Proteomes" id="UP001501138">
    <property type="component" value="Unassembled WGS sequence"/>
</dbReference>
<protein>
    <submittedName>
        <fullName evidence="2">Uncharacterized protein</fullName>
    </submittedName>
</protein>
<accession>A0ABP4VIP8</accession>
<evidence type="ECO:0000256" key="1">
    <source>
        <dbReference type="SAM" id="SignalP"/>
    </source>
</evidence>
<reference evidence="3" key="1">
    <citation type="journal article" date="2019" name="Int. J. Syst. Evol. Microbiol.">
        <title>The Global Catalogue of Microorganisms (GCM) 10K type strain sequencing project: providing services to taxonomists for standard genome sequencing and annotation.</title>
        <authorList>
            <consortium name="The Broad Institute Genomics Platform"/>
            <consortium name="The Broad Institute Genome Sequencing Center for Infectious Disease"/>
            <person name="Wu L."/>
            <person name="Ma J."/>
        </authorList>
    </citation>
    <scope>NUCLEOTIDE SEQUENCE [LARGE SCALE GENOMIC DNA]</scope>
    <source>
        <strain evidence="3">JCM 15589</strain>
    </source>
</reference>
<keyword evidence="3" id="KW-1185">Reference proteome</keyword>
<dbReference type="RefSeq" id="WP_344248116.1">
    <property type="nucleotide sequence ID" value="NZ_BAAAPM010000003.1"/>
</dbReference>
<gene>
    <name evidence="2" type="ORF">GCM10009809_19940</name>
</gene>
<feature type="signal peptide" evidence="1">
    <location>
        <begin position="1"/>
        <end position="29"/>
    </location>
</feature>